<accession>A0A061RP35</accession>
<dbReference type="EMBL" id="GBEZ01013541">
    <property type="protein sequence ID" value="JAC72455.1"/>
    <property type="molecule type" value="Transcribed_RNA"/>
</dbReference>
<evidence type="ECO:0000313" key="2">
    <source>
        <dbReference type="EMBL" id="JAC72455.1"/>
    </source>
</evidence>
<feature type="non-terminal residue" evidence="2">
    <location>
        <position position="1"/>
    </location>
</feature>
<feature type="non-terminal residue" evidence="2">
    <location>
        <position position="202"/>
    </location>
</feature>
<proteinExistence type="predicted"/>
<feature type="compositionally biased region" description="Gly residues" evidence="1">
    <location>
        <begin position="51"/>
        <end position="66"/>
    </location>
</feature>
<organism evidence="2">
    <name type="scientific">Tetraselmis sp. GSL018</name>
    <dbReference type="NCBI Taxonomy" id="582737"/>
    <lineage>
        <taxon>Eukaryota</taxon>
        <taxon>Viridiplantae</taxon>
        <taxon>Chlorophyta</taxon>
        <taxon>core chlorophytes</taxon>
        <taxon>Chlorodendrophyceae</taxon>
        <taxon>Chlorodendrales</taxon>
        <taxon>Chlorodendraceae</taxon>
        <taxon>Tetraselmis</taxon>
    </lineage>
</organism>
<gene>
    <name evidence="2" type="ORF">TSPGSL018_31303</name>
</gene>
<protein>
    <submittedName>
        <fullName evidence="2">Uncharacterized protein</fullName>
    </submittedName>
</protein>
<dbReference type="AlphaFoldDB" id="A0A061RP35"/>
<feature type="compositionally biased region" description="Basic and acidic residues" evidence="1">
    <location>
        <begin position="39"/>
        <end position="50"/>
    </location>
</feature>
<reference evidence="2" key="1">
    <citation type="submission" date="2014-05" db="EMBL/GenBank/DDBJ databases">
        <title>The transcriptome of the halophilic microalga Tetraselmis sp. GSL018 isolated from the Great Salt Lake, Utah.</title>
        <authorList>
            <person name="Jinkerson R.E."/>
            <person name="D'Adamo S."/>
            <person name="Posewitz M.C."/>
        </authorList>
    </citation>
    <scope>NUCLEOTIDE SEQUENCE</scope>
    <source>
        <strain evidence="2">GSL018</strain>
    </source>
</reference>
<evidence type="ECO:0000256" key="1">
    <source>
        <dbReference type="SAM" id="MobiDB-lite"/>
    </source>
</evidence>
<sequence length="202" mass="20842">SGSEGWLRRGDSRCVLLGSWDPLGVCPELSTPSGSTQEGQRKASAEERGGRGGGKSRSEGPIGGLPGSWQERGAVGMGGQGGEARGWARRSRGGEVGGVVPDPPAKGRRCLSIPQRASRSEGAGGDSKAGAISEEWRAAHDNAPSSPLPGQWSAGRNSAARPLRQPPPKPPSQAIRQPEPTPAWRSVLFSGTPQGKGKGERG</sequence>
<feature type="region of interest" description="Disordered" evidence="1">
    <location>
        <begin position="22"/>
        <end position="202"/>
    </location>
</feature>
<name>A0A061RP35_9CHLO</name>
<feature type="compositionally biased region" description="Gly residues" evidence="1">
    <location>
        <begin position="75"/>
        <end position="84"/>
    </location>
</feature>